<protein>
    <recommendedName>
        <fullName evidence="3">F-box domain-containing protein</fullName>
    </recommendedName>
</protein>
<dbReference type="GeneID" id="54480641"/>
<evidence type="ECO:0000313" key="2">
    <source>
        <dbReference type="Proteomes" id="UP000799437"/>
    </source>
</evidence>
<dbReference type="InterPro" id="IPR036047">
    <property type="entry name" value="F-box-like_dom_sf"/>
</dbReference>
<name>A0A6A6WFV4_9PEZI</name>
<evidence type="ECO:0000313" key="1">
    <source>
        <dbReference type="EMBL" id="KAF2761678.1"/>
    </source>
</evidence>
<accession>A0A6A6WFV4</accession>
<proteinExistence type="predicted"/>
<organism evidence="1 2">
    <name type="scientific">Pseudovirgaria hyperparasitica</name>
    <dbReference type="NCBI Taxonomy" id="470096"/>
    <lineage>
        <taxon>Eukaryota</taxon>
        <taxon>Fungi</taxon>
        <taxon>Dikarya</taxon>
        <taxon>Ascomycota</taxon>
        <taxon>Pezizomycotina</taxon>
        <taxon>Dothideomycetes</taxon>
        <taxon>Dothideomycetes incertae sedis</taxon>
        <taxon>Acrospermales</taxon>
        <taxon>Acrospermaceae</taxon>
        <taxon>Pseudovirgaria</taxon>
    </lineage>
</organism>
<reference evidence="1" key="1">
    <citation type="journal article" date="2020" name="Stud. Mycol.">
        <title>101 Dothideomycetes genomes: a test case for predicting lifestyles and emergence of pathogens.</title>
        <authorList>
            <person name="Haridas S."/>
            <person name="Albert R."/>
            <person name="Binder M."/>
            <person name="Bloem J."/>
            <person name="Labutti K."/>
            <person name="Salamov A."/>
            <person name="Andreopoulos B."/>
            <person name="Baker S."/>
            <person name="Barry K."/>
            <person name="Bills G."/>
            <person name="Bluhm B."/>
            <person name="Cannon C."/>
            <person name="Castanera R."/>
            <person name="Culley D."/>
            <person name="Daum C."/>
            <person name="Ezra D."/>
            <person name="Gonzalez J."/>
            <person name="Henrissat B."/>
            <person name="Kuo A."/>
            <person name="Liang C."/>
            <person name="Lipzen A."/>
            <person name="Lutzoni F."/>
            <person name="Magnuson J."/>
            <person name="Mondo S."/>
            <person name="Nolan M."/>
            <person name="Ohm R."/>
            <person name="Pangilinan J."/>
            <person name="Park H.-J."/>
            <person name="Ramirez L."/>
            <person name="Alfaro M."/>
            <person name="Sun H."/>
            <person name="Tritt A."/>
            <person name="Yoshinaga Y."/>
            <person name="Zwiers L.-H."/>
            <person name="Turgeon B."/>
            <person name="Goodwin S."/>
            <person name="Spatafora J."/>
            <person name="Crous P."/>
            <person name="Grigoriev I."/>
        </authorList>
    </citation>
    <scope>NUCLEOTIDE SEQUENCE</scope>
    <source>
        <strain evidence="1">CBS 121739</strain>
    </source>
</reference>
<keyword evidence="2" id="KW-1185">Reference proteome</keyword>
<dbReference type="AlphaFoldDB" id="A0A6A6WFV4"/>
<dbReference type="EMBL" id="ML996566">
    <property type="protein sequence ID" value="KAF2761678.1"/>
    <property type="molecule type" value="Genomic_DNA"/>
</dbReference>
<dbReference type="OrthoDB" id="3971593at2759"/>
<gene>
    <name evidence="1" type="ORF">EJ05DRAFT_181587</name>
</gene>
<evidence type="ECO:0008006" key="3">
    <source>
        <dbReference type="Google" id="ProtNLM"/>
    </source>
</evidence>
<dbReference type="Proteomes" id="UP000799437">
    <property type="component" value="Unassembled WGS sequence"/>
</dbReference>
<sequence length="472" mass="54088">MLRDTAQPQISRMAFNILPIELNQGIASFIADDRDLCAFRSICSATRNAIDGDKFSFWRSRFREHFDLVKGVEAEKLRRRYQHRMRHMRHNDTTRFSKGSERQSKSLLNIVKDLILESFNGDSKDVHGRPMSKNLQHLQRLALHGDIVKMFRPASKHLPMDEVRESPLLEVLQLVLSHLSLNFQMDAPEVHCFEASQKMTYASVEAEPIFKASGAVNYTWLRHTVNFFKYHFTQCADRNSLLPHFLADLNEDELPSAWTDKLVDEVVALDRFWKGTYAYQDMSDLREMRASDDGLQGQSDGHLADEDMKDPIQTLALDFAQAGDRDLFWPIAFEDHLNAAFQTKRQKSRRAQLRSNGSRSVPSINGLYFQGRGTDDEEFLSAGWLNQLPTQQGIPGWKRMTMMKYYRCEDTGAVDVDALWAYEGIVLPGNKIILGRWWAPGSDLDGQSYSGPFILWNVAPPKSERADSVMEG</sequence>
<dbReference type="RefSeq" id="XP_033604129.1">
    <property type="nucleotide sequence ID" value="XM_033739587.1"/>
</dbReference>
<dbReference type="SUPFAM" id="SSF81383">
    <property type="entry name" value="F-box domain"/>
    <property type="match status" value="1"/>
</dbReference>